<keyword evidence="6" id="KW-1185">Reference proteome</keyword>
<dbReference type="GO" id="GO:0005737">
    <property type="term" value="C:cytoplasm"/>
    <property type="evidence" value="ECO:0007669"/>
    <property type="project" value="TreeGrafter"/>
</dbReference>
<dbReference type="GO" id="GO:0005524">
    <property type="term" value="F:ATP binding"/>
    <property type="evidence" value="ECO:0007669"/>
    <property type="project" value="UniProtKB-KW"/>
</dbReference>
<dbReference type="PANTHER" id="PTHR23077">
    <property type="entry name" value="AAA-FAMILY ATPASE"/>
    <property type="match status" value="1"/>
</dbReference>
<protein>
    <submittedName>
        <fullName evidence="5">AAA-domain-containing protein</fullName>
    </submittedName>
</protein>
<dbReference type="InterPro" id="IPR050168">
    <property type="entry name" value="AAA_ATPase_domain"/>
</dbReference>
<dbReference type="GO" id="GO:0016887">
    <property type="term" value="F:ATP hydrolysis activity"/>
    <property type="evidence" value="ECO:0007669"/>
    <property type="project" value="InterPro"/>
</dbReference>
<keyword evidence="2 3" id="KW-0067">ATP-binding</keyword>
<feature type="domain" description="AAA+ ATPase" evidence="4">
    <location>
        <begin position="41"/>
        <end position="477"/>
    </location>
</feature>
<dbReference type="InterPro" id="IPR003959">
    <property type="entry name" value="ATPase_AAA_core"/>
</dbReference>
<evidence type="ECO:0000256" key="1">
    <source>
        <dbReference type="ARBA" id="ARBA00022741"/>
    </source>
</evidence>
<dbReference type="OrthoDB" id="5421at2759"/>
<dbReference type="AlphaFoldDB" id="A0A137PD98"/>
<dbReference type="Pfam" id="PF00004">
    <property type="entry name" value="AAA"/>
    <property type="match status" value="1"/>
</dbReference>
<dbReference type="Gene3D" id="1.10.8.60">
    <property type="match status" value="1"/>
</dbReference>
<organism evidence="5 6">
    <name type="scientific">Conidiobolus coronatus (strain ATCC 28846 / CBS 209.66 / NRRL 28638)</name>
    <name type="common">Delacroixia coronata</name>
    <dbReference type="NCBI Taxonomy" id="796925"/>
    <lineage>
        <taxon>Eukaryota</taxon>
        <taxon>Fungi</taxon>
        <taxon>Fungi incertae sedis</taxon>
        <taxon>Zoopagomycota</taxon>
        <taxon>Entomophthoromycotina</taxon>
        <taxon>Entomophthoromycetes</taxon>
        <taxon>Entomophthorales</taxon>
        <taxon>Ancylistaceae</taxon>
        <taxon>Conidiobolus</taxon>
    </lineage>
</organism>
<evidence type="ECO:0000256" key="2">
    <source>
        <dbReference type="ARBA" id="ARBA00022840"/>
    </source>
</evidence>
<sequence length="538" mass="61380">MNANSISAVREYAYSRELKELEDYIINLPHFNNGKNPFELNFTSSWLIGSSGVGKTTLLNNLISNLNLPHETISLRTYFTNYEIDHQNLASIQARVAKLVKKLDDFHFNQDPSSIYMIVLDNMEIFFKNNPQRSENIEEFESYICEVVRGLFNKYQYVFIIFSITDDTINLPERLKNLSFHKLELNAPKLNQRKILLTSLLTQYKASLNETLFRFLSQRTNGYLAFDLEKVIKCSIISQHSLNNGDDLNNIINLLKNVSIESETNENGEEIDNIYDENQILELSAEAIDFGLQNVSPSQMMEFESYFPTETVEEIGGYQNIKDQLNRVHQLIFASLEGKLPLGLNAPRGILFHGPSAFANYCQLNVIKVQGPLLFSKYFGQTEQIVRNLFKSARLMSPSIIFIDELDSIASKRGFSSDGASNNVKNNILTTLLNEMDGVEKLDYVLVIACTNKLDWIDDALLRPGRFDLTFGIGLPDFDDRVEIIKKLVPNLTLKNGAGLHRITSDAGMLGLRENPDLERIEFSHIKRVFEKNNKPLQ</sequence>
<name>A0A137PD98_CONC2</name>
<dbReference type="SUPFAM" id="SSF52540">
    <property type="entry name" value="P-loop containing nucleoside triphosphate hydrolases"/>
    <property type="match status" value="2"/>
</dbReference>
<comment type="similarity">
    <text evidence="3">Belongs to the AAA ATPase family.</text>
</comment>
<keyword evidence="1 3" id="KW-0547">Nucleotide-binding</keyword>
<proteinExistence type="inferred from homology"/>
<dbReference type="PANTHER" id="PTHR23077:SF27">
    <property type="entry name" value="ATPASE FAMILY GENE 2 PROTEIN HOMOLOG A"/>
    <property type="match status" value="1"/>
</dbReference>
<dbReference type="InterPro" id="IPR003960">
    <property type="entry name" value="ATPase_AAA_CS"/>
</dbReference>
<dbReference type="EMBL" id="KQ964443">
    <property type="protein sequence ID" value="KXN72974.1"/>
    <property type="molecule type" value="Genomic_DNA"/>
</dbReference>
<reference evidence="5 6" key="1">
    <citation type="journal article" date="2015" name="Genome Biol. Evol.">
        <title>Phylogenomic analyses indicate that early fungi evolved digesting cell walls of algal ancestors of land plants.</title>
        <authorList>
            <person name="Chang Y."/>
            <person name="Wang S."/>
            <person name="Sekimoto S."/>
            <person name="Aerts A.L."/>
            <person name="Choi C."/>
            <person name="Clum A."/>
            <person name="LaButti K.M."/>
            <person name="Lindquist E.A."/>
            <person name="Yee Ngan C."/>
            <person name="Ohm R.A."/>
            <person name="Salamov A.A."/>
            <person name="Grigoriev I.V."/>
            <person name="Spatafora J.W."/>
            <person name="Berbee M.L."/>
        </authorList>
    </citation>
    <scope>NUCLEOTIDE SEQUENCE [LARGE SCALE GENOMIC DNA]</scope>
    <source>
        <strain evidence="5 6">NRRL 28638</strain>
    </source>
</reference>
<evidence type="ECO:0000256" key="3">
    <source>
        <dbReference type="RuleBase" id="RU003651"/>
    </source>
</evidence>
<dbReference type="InterPro" id="IPR027417">
    <property type="entry name" value="P-loop_NTPase"/>
</dbReference>
<dbReference type="InterPro" id="IPR003593">
    <property type="entry name" value="AAA+_ATPase"/>
</dbReference>
<evidence type="ECO:0000259" key="4">
    <source>
        <dbReference type="SMART" id="SM00382"/>
    </source>
</evidence>
<accession>A0A137PD98</accession>
<gene>
    <name evidence="5" type="ORF">CONCODRAFT_4120</name>
</gene>
<dbReference type="Gene3D" id="3.40.50.300">
    <property type="entry name" value="P-loop containing nucleotide triphosphate hydrolases"/>
    <property type="match status" value="2"/>
</dbReference>
<dbReference type="SMART" id="SM00382">
    <property type="entry name" value="AAA"/>
    <property type="match status" value="1"/>
</dbReference>
<dbReference type="STRING" id="796925.A0A137PD98"/>
<dbReference type="Proteomes" id="UP000070444">
    <property type="component" value="Unassembled WGS sequence"/>
</dbReference>
<evidence type="ECO:0000313" key="6">
    <source>
        <dbReference type="Proteomes" id="UP000070444"/>
    </source>
</evidence>
<dbReference type="PROSITE" id="PS00674">
    <property type="entry name" value="AAA"/>
    <property type="match status" value="1"/>
</dbReference>
<evidence type="ECO:0000313" key="5">
    <source>
        <dbReference type="EMBL" id="KXN72974.1"/>
    </source>
</evidence>